<evidence type="ECO:0000313" key="1">
    <source>
        <dbReference type="EMBL" id="CAR27521.1"/>
    </source>
</evidence>
<gene>
    <name evidence="1" type="ordered locus">ZYRO0D00462g</name>
</gene>
<dbReference type="AlphaFoldDB" id="C5DUQ2"/>
<dbReference type="KEGG" id="zro:ZYRO0D00462g"/>
<reference evidence="1 2" key="1">
    <citation type="journal article" date="2009" name="Genome Res.">
        <title>Comparative genomics of protoploid Saccharomycetaceae.</title>
        <authorList>
            <consortium name="The Genolevures Consortium"/>
            <person name="Souciet J.-L."/>
            <person name="Dujon B."/>
            <person name="Gaillardin C."/>
            <person name="Johnston M."/>
            <person name="Baret P.V."/>
            <person name="Cliften P."/>
            <person name="Sherman D.J."/>
            <person name="Weissenbach J."/>
            <person name="Westhof E."/>
            <person name="Wincker P."/>
            <person name="Jubin C."/>
            <person name="Poulain J."/>
            <person name="Barbe V."/>
            <person name="Segurens B."/>
            <person name="Artiguenave F."/>
            <person name="Anthouard V."/>
            <person name="Vacherie B."/>
            <person name="Val M.-E."/>
            <person name="Fulton R.S."/>
            <person name="Minx P."/>
            <person name="Wilson R."/>
            <person name="Durrens P."/>
            <person name="Jean G."/>
            <person name="Marck C."/>
            <person name="Martin T."/>
            <person name="Nikolski M."/>
            <person name="Rolland T."/>
            <person name="Seret M.-L."/>
            <person name="Casaregola S."/>
            <person name="Despons L."/>
            <person name="Fairhead C."/>
            <person name="Fischer G."/>
            <person name="Lafontaine I."/>
            <person name="Leh V."/>
            <person name="Lemaire M."/>
            <person name="de Montigny J."/>
            <person name="Neuveglise C."/>
            <person name="Thierry A."/>
            <person name="Blanc-Lenfle I."/>
            <person name="Bleykasten C."/>
            <person name="Diffels J."/>
            <person name="Fritsch E."/>
            <person name="Frangeul L."/>
            <person name="Goeffon A."/>
            <person name="Jauniaux N."/>
            <person name="Kachouri-Lafond R."/>
            <person name="Payen C."/>
            <person name="Potier S."/>
            <person name="Pribylova L."/>
            <person name="Ozanne C."/>
            <person name="Richard G.-F."/>
            <person name="Sacerdot C."/>
            <person name="Straub M.-L."/>
            <person name="Talla E."/>
        </authorList>
    </citation>
    <scope>NUCLEOTIDE SEQUENCE [LARGE SCALE GENOMIC DNA]</scope>
    <source>
        <strain evidence="1 2">ATCC 2623 / CBS 732 / BCRC 21506 / NBRC 1130 / NCYC 568 / NRRL Y-229</strain>
    </source>
</reference>
<evidence type="ECO:0000313" key="2">
    <source>
        <dbReference type="Proteomes" id="UP000008536"/>
    </source>
</evidence>
<dbReference type="InParanoid" id="C5DUQ2"/>
<name>C5DUQ2_ZYGRC</name>
<accession>C5DUQ2</accession>
<keyword evidence="2" id="KW-1185">Reference proteome</keyword>
<sequence>MRKENPDSAVTAPPLNKHVVLMADLKAATLAKYSSKTKVILGSNLTDCPLYAHLCRRSQIRLHSLQSFIYVFLIAIS</sequence>
<dbReference type="RefSeq" id="XP_002496454.1">
    <property type="nucleotide sequence ID" value="XM_002496409.1"/>
</dbReference>
<dbReference type="HOGENOM" id="CLU_2639997_0_0_1"/>
<protein>
    <submittedName>
        <fullName evidence="1">ZYRO0D00462p</fullName>
    </submittedName>
</protein>
<dbReference type="EMBL" id="CU928176">
    <property type="protein sequence ID" value="CAR27521.1"/>
    <property type="molecule type" value="Genomic_DNA"/>
</dbReference>
<proteinExistence type="predicted"/>
<dbReference type="Proteomes" id="UP000008536">
    <property type="component" value="Chromosome D"/>
</dbReference>
<dbReference type="GeneID" id="8203698"/>
<organism evidence="1 2">
    <name type="scientific">Zygosaccharomyces rouxii (strain ATCC 2623 / CBS 732 / NBRC 1130 / NCYC 568 / NRRL Y-229)</name>
    <dbReference type="NCBI Taxonomy" id="559307"/>
    <lineage>
        <taxon>Eukaryota</taxon>
        <taxon>Fungi</taxon>
        <taxon>Dikarya</taxon>
        <taxon>Ascomycota</taxon>
        <taxon>Saccharomycotina</taxon>
        <taxon>Saccharomycetes</taxon>
        <taxon>Saccharomycetales</taxon>
        <taxon>Saccharomycetaceae</taxon>
        <taxon>Zygosaccharomyces</taxon>
    </lineage>
</organism>